<protein>
    <recommendedName>
        <fullName evidence="4">HTH marR-type domain-containing protein</fullName>
    </recommendedName>
</protein>
<keyword evidence="1" id="KW-1133">Transmembrane helix</keyword>
<accession>A0ABV3XR13</accession>
<evidence type="ECO:0000313" key="3">
    <source>
        <dbReference type="Proteomes" id="UP001560019"/>
    </source>
</evidence>
<keyword evidence="3" id="KW-1185">Reference proteome</keyword>
<reference evidence="2 3" key="1">
    <citation type="submission" date="2024-06" db="EMBL/GenBank/DDBJ databases">
        <title>Genome of Rhodovulum iodosum, a marine photoferrotroph.</title>
        <authorList>
            <person name="Bianchini G."/>
            <person name="Nikeleit V."/>
            <person name="Kappler A."/>
            <person name="Bryce C."/>
            <person name="Sanchez-Baracaldo P."/>
        </authorList>
    </citation>
    <scope>NUCLEOTIDE SEQUENCE [LARGE SCALE GENOMIC DNA]</scope>
    <source>
        <strain evidence="2 3">UT/N1</strain>
    </source>
</reference>
<evidence type="ECO:0000256" key="1">
    <source>
        <dbReference type="SAM" id="Phobius"/>
    </source>
</evidence>
<organism evidence="2 3">
    <name type="scientific">Rhodovulum iodosum</name>
    <dbReference type="NCBI Taxonomy" id="68291"/>
    <lineage>
        <taxon>Bacteria</taxon>
        <taxon>Pseudomonadati</taxon>
        <taxon>Pseudomonadota</taxon>
        <taxon>Alphaproteobacteria</taxon>
        <taxon>Rhodobacterales</taxon>
        <taxon>Paracoccaceae</taxon>
        <taxon>Rhodovulum</taxon>
    </lineage>
</organism>
<evidence type="ECO:0000313" key="2">
    <source>
        <dbReference type="EMBL" id="MEX5727754.1"/>
    </source>
</evidence>
<dbReference type="Proteomes" id="UP001560019">
    <property type="component" value="Unassembled WGS sequence"/>
</dbReference>
<dbReference type="EMBL" id="JBEHHI010000001">
    <property type="protein sequence ID" value="MEX5727754.1"/>
    <property type="molecule type" value="Genomic_DNA"/>
</dbReference>
<name>A0ABV3XR13_9RHOB</name>
<gene>
    <name evidence="2" type="ORF">Ga0609869_001107</name>
</gene>
<sequence length="135" mass="15332">MKSLARRRLDILKKIEADEYYLKFEEYSTHPVGGCEEVTTPDWTDEESYEIKQLVRRGYLEISATKGDEPWLGGAPDAPYKETYVFLTPAGHDFLQSRKPVFRALNFAKTGVGALLLSVLFPALVAWITVKYISP</sequence>
<feature type="transmembrane region" description="Helical" evidence="1">
    <location>
        <begin position="107"/>
        <end position="130"/>
    </location>
</feature>
<evidence type="ECO:0008006" key="4">
    <source>
        <dbReference type="Google" id="ProtNLM"/>
    </source>
</evidence>
<proteinExistence type="predicted"/>
<dbReference type="RefSeq" id="WP_125405804.1">
    <property type="nucleotide sequence ID" value="NZ_JBEHHI010000001.1"/>
</dbReference>
<keyword evidence="1" id="KW-0812">Transmembrane</keyword>
<keyword evidence="1" id="KW-0472">Membrane</keyword>
<comment type="caution">
    <text evidence="2">The sequence shown here is derived from an EMBL/GenBank/DDBJ whole genome shotgun (WGS) entry which is preliminary data.</text>
</comment>